<gene>
    <name evidence="1" type="ORF">IAD02_02885</name>
</gene>
<reference evidence="1" key="2">
    <citation type="journal article" date="2021" name="PeerJ">
        <title>Extensive microbial diversity within the chicken gut microbiome revealed by metagenomics and culture.</title>
        <authorList>
            <person name="Gilroy R."/>
            <person name="Ravi A."/>
            <person name="Getino M."/>
            <person name="Pursley I."/>
            <person name="Horton D.L."/>
            <person name="Alikhan N.F."/>
            <person name="Baker D."/>
            <person name="Gharbi K."/>
            <person name="Hall N."/>
            <person name="Watson M."/>
            <person name="Adriaenssens E.M."/>
            <person name="Foster-Nyarko E."/>
            <person name="Jarju S."/>
            <person name="Secka A."/>
            <person name="Antonio M."/>
            <person name="Oren A."/>
            <person name="Chaudhuri R.R."/>
            <person name="La Ragione R."/>
            <person name="Hildebrand F."/>
            <person name="Pallen M.J."/>
        </authorList>
    </citation>
    <scope>NUCLEOTIDE SEQUENCE</scope>
    <source>
        <strain evidence="1">ChiGjej3B3-5194</strain>
    </source>
</reference>
<sequence>MEPKYTYLFRNAGATELSSYFVPLKMQPVSLMYILKMLARTNSSLRRFQIGIQTEQDGVKKIHWNPTIYNVCENAVVACAVTNGDVALDKNFMPIYGARQTPIQMIKQIIDTEKIMR</sequence>
<organism evidence="1 2">
    <name type="scientific">Candidatus Enterousia intestinigallinarum</name>
    <dbReference type="NCBI Taxonomy" id="2840790"/>
    <lineage>
        <taxon>Bacteria</taxon>
        <taxon>Pseudomonadati</taxon>
        <taxon>Pseudomonadota</taxon>
        <taxon>Alphaproteobacteria</taxon>
        <taxon>Candidatus Enterousia</taxon>
    </lineage>
</organism>
<evidence type="ECO:0000313" key="2">
    <source>
        <dbReference type="Proteomes" id="UP000886742"/>
    </source>
</evidence>
<evidence type="ECO:0000313" key="1">
    <source>
        <dbReference type="EMBL" id="HIS70910.1"/>
    </source>
</evidence>
<protein>
    <submittedName>
        <fullName evidence="1">Uncharacterized protein</fullName>
    </submittedName>
</protein>
<name>A0A9D1FG14_9PROT</name>
<comment type="caution">
    <text evidence="1">The sequence shown here is derived from an EMBL/GenBank/DDBJ whole genome shotgun (WGS) entry which is preliminary data.</text>
</comment>
<proteinExistence type="predicted"/>
<reference evidence="1" key="1">
    <citation type="submission" date="2020-10" db="EMBL/GenBank/DDBJ databases">
        <authorList>
            <person name="Gilroy R."/>
        </authorList>
    </citation>
    <scope>NUCLEOTIDE SEQUENCE</scope>
    <source>
        <strain evidence="1">ChiGjej3B3-5194</strain>
    </source>
</reference>
<dbReference type="Proteomes" id="UP000886742">
    <property type="component" value="Unassembled WGS sequence"/>
</dbReference>
<accession>A0A9D1FG14</accession>
<dbReference type="AlphaFoldDB" id="A0A9D1FG14"/>
<dbReference type="EMBL" id="DVJI01000011">
    <property type="protein sequence ID" value="HIS70910.1"/>
    <property type="molecule type" value="Genomic_DNA"/>
</dbReference>